<dbReference type="Proteomes" id="UP000184310">
    <property type="component" value="Unassembled WGS sequence"/>
</dbReference>
<proteinExistence type="predicted"/>
<keyword evidence="2" id="KW-1185">Reference proteome</keyword>
<dbReference type="STRING" id="1121302.SAMN02745163_01103"/>
<evidence type="ECO:0000313" key="1">
    <source>
        <dbReference type="EMBL" id="SHI95572.1"/>
    </source>
</evidence>
<evidence type="ECO:0000313" key="2">
    <source>
        <dbReference type="Proteomes" id="UP000184310"/>
    </source>
</evidence>
<protein>
    <submittedName>
        <fullName evidence="1">Uncharacterized protein</fullName>
    </submittedName>
</protein>
<sequence>MIYSEKFLKSIIEGKPIGEIYPYKDGTKKQRELYIKSIVADLKKSNLIKVEADFNSYGSGYSSYVDIFCYKTDGSSILKRDNIICINGVTIYISKLAPLAIYGSSKKIRRSKGGSYDFLDINSINKIPSGDWDGVICLLKDKLNKYGIELLEKKELARSIDFEVQIPTISKNPNFNLVNSNLLIRM</sequence>
<dbReference type="AlphaFoldDB" id="A0A1M6FD25"/>
<organism evidence="1 2">
    <name type="scientific">Clostridium cavendishii DSM 21758</name>
    <dbReference type="NCBI Taxonomy" id="1121302"/>
    <lineage>
        <taxon>Bacteria</taxon>
        <taxon>Bacillati</taxon>
        <taxon>Bacillota</taxon>
        <taxon>Clostridia</taxon>
        <taxon>Eubacteriales</taxon>
        <taxon>Clostridiaceae</taxon>
        <taxon>Clostridium</taxon>
    </lineage>
</organism>
<name>A0A1M6FD25_9CLOT</name>
<accession>A0A1M6FD25</accession>
<reference evidence="1 2" key="1">
    <citation type="submission" date="2016-11" db="EMBL/GenBank/DDBJ databases">
        <authorList>
            <person name="Jaros S."/>
            <person name="Januszkiewicz K."/>
            <person name="Wedrychowicz H."/>
        </authorList>
    </citation>
    <scope>NUCLEOTIDE SEQUENCE [LARGE SCALE GENOMIC DNA]</scope>
    <source>
        <strain evidence="1 2">DSM 21758</strain>
    </source>
</reference>
<dbReference type="OrthoDB" id="2678393at2"/>
<dbReference type="RefSeq" id="WP_072985664.1">
    <property type="nucleotide sequence ID" value="NZ_FQZB01000005.1"/>
</dbReference>
<dbReference type="EMBL" id="FQZB01000005">
    <property type="protein sequence ID" value="SHI95572.1"/>
    <property type="molecule type" value="Genomic_DNA"/>
</dbReference>
<gene>
    <name evidence="1" type="ORF">SAMN02745163_01103</name>
</gene>